<dbReference type="PANTHER" id="PTHR45588:SF1">
    <property type="entry name" value="WW DOMAIN-CONTAINING PROTEIN"/>
    <property type="match status" value="1"/>
</dbReference>
<evidence type="ECO:0008006" key="4">
    <source>
        <dbReference type="Google" id="ProtNLM"/>
    </source>
</evidence>
<proteinExistence type="predicted"/>
<dbReference type="InterPro" id="IPR019734">
    <property type="entry name" value="TPR_rpt"/>
</dbReference>
<dbReference type="Proteomes" id="UP000628017">
    <property type="component" value="Unassembled WGS sequence"/>
</dbReference>
<organism evidence="2 3">
    <name type="scientific">Neptunicoccus cionae</name>
    <dbReference type="NCBI Taxonomy" id="2035344"/>
    <lineage>
        <taxon>Bacteria</taxon>
        <taxon>Pseudomonadati</taxon>
        <taxon>Pseudomonadota</taxon>
        <taxon>Alphaproteobacteria</taxon>
        <taxon>Rhodobacterales</taxon>
        <taxon>Paracoccaceae</taxon>
        <taxon>Neptunicoccus</taxon>
    </lineage>
</organism>
<dbReference type="PANTHER" id="PTHR45588">
    <property type="entry name" value="TPR DOMAIN-CONTAINING PROTEIN"/>
    <property type="match status" value="1"/>
</dbReference>
<dbReference type="AlphaFoldDB" id="A0A916QZ18"/>
<reference evidence="2" key="1">
    <citation type="journal article" date="2014" name="Int. J. Syst. Evol. Microbiol.">
        <title>Complete genome sequence of Corynebacterium casei LMG S-19264T (=DSM 44701T), isolated from a smear-ripened cheese.</title>
        <authorList>
            <consortium name="US DOE Joint Genome Institute (JGI-PGF)"/>
            <person name="Walter F."/>
            <person name="Albersmeier A."/>
            <person name="Kalinowski J."/>
            <person name="Ruckert C."/>
        </authorList>
    </citation>
    <scope>NUCLEOTIDE SEQUENCE</scope>
    <source>
        <strain evidence="2">CGMCC 1.15880</strain>
    </source>
</reference>
<sequence>MDSYFDLGAHSRAIATPSEQAQRWFDRGLNWTFGFNHNEAIACFQRALEYDPACVMAHWGICYAIGPNYNYTWPDYPFSEKQKAVALFNQHYAAALAGVEQASPEEQALVRALAARNVEQAEIEDFQPYTESYAQAMREVYQQFPTDLDICALTAEALMGRTPWMLWDLKSGAPAQNASTAEAMTLMETAFANDPVAMIHPGLLHMYIHLMEMSPHPEKALKAGDALTGLVPDAGHLQHMATHIDVLCGEYSNVVLRNRRAWQADQKYLAEHGPFTFYTTYMCHNLHFQLYGAMFLGQIGPALEAADHLETLLTPEVIEPAADWIESYFPMRLHALIRFGQWDAIKAYTPPEDAELFAFTHALTAYAKAVACAASGDVAGAEHHRAAFYPAKAAVPETRVLFNNLCSDILNIGTEMLEGELAYRKGEYDTAFAHLRRSVELDDNLPYEEPWGWMQPSRHALGALLLEQGRVEEAEAVYRADLGLDGKLSRACQNPDNVWALHGLHECLMKTGQAAEAHLIKQRLDIANARADQPIRASCFCRLEH</sequence>
<feature type="repeat" description="TPR" evidence="1">
    <location>
        <begin position="21"/>
        <end position="54"/>
    </location>
</feature>
<gene>
    <name evidence="2" type="ORF">GCM10011498_24380</name>
</gene>
<accession>A0A916QZ18</accession>
<keyword evidence="3" id="KW-1185">Reference proteome</keyword>
<dbReference type="EMBL" id="BMKA01000003">
    <property type="protein sequence ID" value="GGA22715.1"/>
    <property type="molecule type" value="Genomic_DNA"/>
</dbReference>
<dbReference type="SMART" id="SM00028">
    <property type="entry name" value="TPR"/>
    <property type="match status" value="3"/>
</dbReference>
<dbReference type="SUPFAM" id="SSF48452">
    <property type="entry name" value="TPR-like"/>
    <property type="match status" value="2"/>
</dbReference>
<protein>
    <recommendedName>
        <fullName evidence="4">Tetratricopeptide repeat protein</fullName>
    </recommendedName>
</protein>
<reference evidence="2" key="2">
    <citation type="submission" date="2020-09" db="EMBL/GenBank/DDBJ databases">
        <authorList>
            <person name="Sun Q."/>
            <person name="Zhou Y."/>
        </authorList>
    </citation>
    <scope>NUCLEOTIDE SEQUENCE</scope>
    <source>
        <strain evidence="2">CGMCC 1.15880</strain>
    </source>
</reference>
<dbReference type="Pfam" id="PF13181">
    <property type="entry name" value="TPR_8"/>
    <property type="match status" value="1"/>
</dbReference>
<comment type="caution">
    <text evidence="2">The sequence shown here is derived from an EMBL/GenBank/DDBJ whole genome shotgun (WGS) entry which is preliminary data.</text>
</comment>
<evidence type="ECO:0000313" key="3">
    <source>
        <dbReference type="Proteomes" id="UP000628017"/>
    </source>
</evidence>
<dbReference type="RefSeq" id="WP_188675623.1">
    <property type="nucleotide sequence ID" value="NZ_BMKA01000003.1"/>
</dbReference>
<keyword evidence="1" id="KW-0802">TPR repeat</keyword>
<dbReference type="PROSITE" id="PS50005">
    <property type="entry name" value="TPR"/>
    <property type="match status" value="1"/>
</dbReference>
<name>A0A916QZ18_9RHOB</name>
<evidence type="ECO:0000313" key="2">
    <source>
        <dbReference type="EMBL" id="GGA22715.1"/>
    </source>
</evidence>
<dbReference type="Gene3D" id="1.25.40.10">
    <property type="entry name" value="Tetratricopeptide repeat domain"/>
    <property type="match status" value="2"/>
</dbReference>
<dbReference type="InterPro" id="IPR011990">
    <property type="entry name" value="TPR-like_helical_dom_sf"/>
</dbReference>
<evidence type="ECO:0000256" key="1">
    <source>
        <dbReference type="PROSITE-ProRule" id="PRU00339"/>
    </source>
</evidence>